<evidence type="ECO:0000313" key="1">
    <source>
        <dbReference type="EMBL" id="KKN42659.1"/>
    </source>
</evidence>
<dbReference type="EMBL" id="LAZR01001566">
    <property type="protein sequence ID" value="KKN42659.1"/>
    <property type="molecule type" value="Genomic_DNA"/>
</dbReference>
<protein>
    <submittedName>
        <fullName evidence="1">Uncharacterized protein</fullName>
    </submittedName>
</protein>
<proteinExistence type="predicted"/>
<reference evidence="1" key="1">
    <citation type="journal article" date="2015" name="Nature">
        <title>Complex archaea that bridge the gap between prokaryotes and eukaryotes.</title>
        <authorList>
            <person name="Spang A."/>
            <person name="Saw J.H."/>
            <person name="Jorgensen S.L."/>
            <person name="Zaremba-Niedzwiedzka K."/>
            <person name="Martijn J."/>
            <person name="Lind A.E."/>
            <person name="van Eijk R."/>
            <person name="Schleper C."/>
            <person name="Guy L."/>
            <person name="Ettema T.J."/>
        </authorList>
    </citation>
    <scope>NUCLEOTIDE SEQUENCE</scope>
</reference>
<name>A0A0F9QJJ0_9ZZZZ</name>
<dbReference type="AlphaFoldDB" id="A0A0F9QJJ0"/>
<accession>A0A0F9QJJ0</accession>
<sequence>MTDAVEAIEEVNEISVPDKITVKDRLRATVEELMETAELPKAVATLGKGFFTNFLNNTEEEKIVEMLNMMRDDLIPLILGEMENEGTNKS</sequence>
<gene>
    <name evidence="1" type="ORF">LCGC14_0711110</name>
</gene>
<organism evidence="1">
    <name type="scientific">marine sediment metagenome</name>
    <dbReference type="NCBI Taxonomy" id="412755"/>
    <lineage>
        <taxon>unclassified sequences</taxon>
        <taxon>metagenomes</taxon>
        <taxon>ecological metagenomes</taxon>
    </lineage>
</organism>
<comment type="caution">
    <text evidence="1">The sequence shown here is derived from an EMBL/GenBank/DDBJ whole genome shotgun (WGS) entry which is preliminary data.</text>
</comment>